<feature type="compositionally biased region" description="Low complexity" evidence="2">
    <location>
        <begin position="476"/>
        <end position="510"/>
    </location>
</feature>
<dbReference type="CDD" id="cd06583">
    <property type="entry name" value="PGRP"/>
    <property type="match status" value="1"/>
</dbReference>
<reference evidence="6" key="2">
    <citation type="submission" date="2015-05" db="EMBL/GenBank/DDBJ databases">
        <title>Complete genome sequence of Corynebacterium uterequi DSM 45634, isolated from the uterus of a maiden mare.</title>
        <authorList>
            <person name="Ruckert C."/>
            <person name="Albersmeier A."/>
            <person name="Winkler A."/>
            <person name="Tauch A."/>
        </authorList>
    </citation>
    <scope>NUCLEOTIDE SEQUENCE [LARGE SCALE GENOMIC DNA]</scope>
    <source>
        <strain evidence="6">DSM 45634</strain>
    </source>
</reference>
<dbReference type="SMART" id="SM00701">
    <property type="entry name" value="PGRP"/>
    <property type="match status" value="1"/>
</dbReference>
<dbReference type="SUPFAM" id="SSF55846">
    <property type="entry name" value="N-acetylmuramoyl-L-alanine amidase-like"/>
    <property type="match status" value="1"/>
</dbReference>
<evidence type="ECO:0000313" key="5">
    <source>
        <dbReference type="EMBL" id="AKK12056.1"/>
    </source>
</evidence>
<dbReference type="Gene3D" id="3.40.80.10">
    <property type="entry name" value="Peptidoglycan recognition protein-like"/>
    <property type="match status" value="1"/>
</dbReference>
<keyword evidence="3" id="KW-1133">Transmembrane helix</keyword>
<reference evidence="5 6" key="1">
    <citation type="journal article" date="2015" name="Genome Announc.">
        <title>Virulence Factor Genes Detected in the Complete Genome Sequence of Corynebacterium uterequi DSM 45634, Isolated from the Uterus of a Maiden Mare.</title>
        <authorList>
            <person name="Ruckert C."/>
            <person name="Kriete M."/>
            <person name="Jaenicke S."/>
            <person name="Winkler A."/>
            <person name="Tauch A."/>
        </authorList>
    </citation>
    <scope>NUCLEOTIDE SEQUENCE [LARGE SCALE GENOMIC DNA]</scope>
    <source>
        <strain evidence="5 6">DSM 45634</strain>
    </source>
</reference>
<dbReference type="STRING" id="1072256.CUTER_10460"/>
<proteinExistence type="inferred from homology"/>
<evidence type="ECO:0000313" key="6">
    <source>
        <dbReference type="Proteomes" id="UP000035548"/>
    </source>
</evidence>
<dbReference type="GO" id="GO:0009253">
    <property type="term" value="P:peptidoglycan catabolic process"/>
    <property type="evidence" value="ECO:0007669"/>
    <property type="project" value="InterPro"/>
</dbReference>
<dbReference type="OrthoDB" id="514320at2"/>
<dbReference type="Pfam" id="PF01510">
    <property type="entry name" value="Amidase_2"/>
    <property type="match status" value="1"/>
</dbReference>
<feature type="domain" description="Peptidoglycan recognition protein family" evidence="4">
    <location>
        <begin position="266"/>
        <end position="414"/>
    </location>
</feature>
<keyword evidence="6" id="KW-1185">Reference proteome</keyword>
<dbReference type="InterPro" id="IPR006619">
    <property type="entry name" value="PGRP_domain_met/bac"/>
</dbReference>
<dbReference type="PANTHER" id="PTHR11022">
    <property type="entry name" value="PEPTIDOGLYCAN RECOGNITION PROTEIN"/>
    <property type="match status" value="1"/>
</dbReference>
<feature type="region of interest" description="Disordered" evidence="2">
    <location>
        <begin position="476"/>
        <end position="567"/>
    </location>
</feature>
<dbReference type="InterPro" id="IPR036505">
    <property type="entry name" value="Amidase/PGRP_sf"/>
</dbReference>
<dbReference type="GO" id="GO:0008270">
    <property type="term" value="F:zinc ion binding"/>
    <property type="evidence" value="ECO:0007669"/>
    <property type="project" value="InterPro"/>
</dbReference>
<feature type="transmembrane region" description="Helical" evidence="3">
    <location>
        <begin position="12"/>
        <end position="35"/>
    </location>
</feature>
<keyword evidence="3" id="KW-0472">Membrane</keyword>
<dbReference type="EMBL" id="CP011546">
    <property type="protein sequence ID" value="AKK12056.1"/>
    <property type="molecule type" value="Genomic_DNA"/>
</dbReference>
<dbReference type="AlphaFoldDB" id="A0A0G3HFC6"/>
<name>A0A0G3HFC6_9CORY</name>
<evidence type="ECO:0000256" key="2">
    <source>
        <dbReference type="SAM" id="MobiDB-lite"/>
    </source>
</evidence>
<evidence type="ECO:0000259" key="4">
    <source>
        <dbReference type="SMART" id="SM00701"/>
    </source>
</evidence>
<comment type="similarity">
    <text evidence="1">Belongs to the N-acetylmuramoyl-L-alanine amidase 2 family.</text>
</comment>
<dbReference type="Proteomes" id="UP000035548">
    <property type="component" value="Chromosome"/>
</dbReference>
<keyword evidence="3" id="KW-0812">Transmembrane</keyword>
<sequence>MQQRRRLGSSTAAPAASTSAVSLIAALALILTVIFGGRAIYLAQSDGIDPIPVTDTTLSFTDGANTVIDDAAIASQGGVPGPKTVKEFSSAAPFSLFALTWNSPQDIATYVRAEAEDGTWGPWYAAQPMHEEGIDGKRGTDLIYVEPTTRIQVSVAGVDLGLSKDEATDADTASQALVPDAEAAPTTARTSENEDQLGVDAGPNVDGAAAAGLPRIDSNYGEIAPVADVADAGPVSAEEIEVVLIDPNTQTGGIDQVAKSVTAGMPDVVTRSAWGADPNLRHNPVTYSAPVKAAAVHHTAGSNNYSEAQAPGIVRGIQSYHGKTMGWGDIGYNALVDKYGNIYEGRYGGLDEAVQGAHVGAFNSHTWGISLLGNYMNARPSDEAIEAIGEMLGWRAAISGFDPKGTTQLTASFSFPGSKFGAGQTATFPRISAHRDFHYNSCPGDYLYAKLDTIRDIAKKRADDIKAGKFGNAAATAATTATTTAESDEPSTTASLSPSSSTSTATTTATQGESDEEQSSSILGSSSSENKTTTASAPSAAATATASAAGTRTAAASPTAGTDTPTGQIHKALSGDASTLITIFGTIASILLVYAGDATDGGKAVPAGDIEILDGLKISDIGPIFGGLLSKSGPTEIEKTWSKVAKEHGEVLGDPVGGIGYANATPNGATKSFALFDEGIIVQQDNNAYALWGEVADAWAGQGFDAGPLGMPVATQQTTGDVLSVEFTGGTITFDAATGKLNISLAD</sequence>
<feature type="compositionally biased region" description="Low complexity" evidence="2">
    <location>
        <begin position="519"/>
        <end position="562"/>
    </location>
</feature>
<evidence type="ECO:0000256" key="1">
    <source>
        <dbReference type="ARBA" id="ARBA00007553"/>
    </source>
</evidence>
<feature type="region of interest" description="Disordered" evidence="2">
    <location>
        <begin position="180"/>
        <end position="200"/>
    </location>
</feature>
<organism evidence="5 6">
    <name type="scientific">Corynebacterium uterequi</name>
    <dbReference type="NCBI Taxonomy" id="1072256"/>
    <lineage>
        <taxon>Bacteria</taxon>
        <taxon>Bacillati</taxon>
        <taxon>Actinomycetota</taxon>
        <taxon>Actinomycetes</taxon>
        <taxon>Mycobacteriales</taxon>
        <taxon>Corynebacteriaceae</taxon>
        <taxon>Corynebacterium</taxon>
    </lineage>
</organism>
<protein>
    <recommendedName>
        <fullName evidence="4">Peptidoglycan recognition protein family domain-containing protein</fullName>
    </recommendedName>
</protein>
<dbReference type="GO" id="GO:0008745">
    <property type="term" value="F:N-acetylmuramoyl-L-alanine amidase activity"/>
    <property type="evidence" value="ECO:0007669"/>
    <property type="project" value="InterPro"/>
</dbReference>
<dbReference type="PATRIC" id="fig|1072256.5.peg.2057"/>
<dbReference type="RefSeq" id="WP_052844120.1">
    <property type="nucleotide sequence ID" value="NZ_CP011546.1"/>
</dbReference>
<gene>
    <name evidence="5" type="ORF">CUTER_10460</name>
</gene>
<dbReference type="InterPro" id="IPR015510">
    <property type="entry name" value="PGRP"/>
</dbReference>
<evidence type="ECO:0000256" key="3">
    <source>
        <dbReference type="SAM" id="Phobius"/>
    </source>
</evidence>
<accession>A0A0G3HFC6</accession>
<dbReference type="InterPro" id="IPR002502">
    <property type="entry name" value="Amidase_domain"/>
</dbReference>
<dbReference type="KEGG" id="cut:CUTER_10460"/>
<dbReference type="PANTHER" id="PTHR11022:SF41">
    <property type="entry name" value="PEPTIDOGLYCAN-RECOGNITION PROTEIN LC-RELATED"/>
    <property type="match status" value="1"/>
</dbReference>